<dbReference type="OrthoDB" id="9769198at2"/>
<dbReference type="InterPro" id="IPR013154">
    <property type="entry name" value="ADH-like_N"/>
</dbReference>
<name>C5CGY3_KOSOT</name>
<organism evidence="3 4">
    <name type="scientific">Kosmotoga olearia (strain ATCC BAA-1733 / DSM 21960 / TBF 19.5.1)</name>
    <dbReference type="NCBI Taxonomy" id="521045"/>
    <lineage>
        <taxon>Bacteria</taxon>
        <taxon>Thermotogati</taxon>
        <taxon>Thermotogota</taxon>
        <taxon>Thermotogae</taxon>
        <taxon>Kosmotogales</taxon>
        <taxon>Kosmotogaceae</taxon>
        <taxon>Kosmotoga</taxon>
    </lineage>
</organism>
<feature type="domain" description="Alcohol dehydrogenase-like N-terminal" evidence="2">
    <location>
        <begin position="23"/>
        <end position="123"/>
    </location>
</feature>
<dbReference type="Pfam" id="PF08240">
    <property type="entry name" value="ADH_N"/>
    <property type="match status" value="1"/>
</dbReference>
<dbReference type="KEGG" id="kol:Kole_0939"/>
<dbReference type="SUPFAM" id="SSF51735">
    <property type="entry name" value="NAD(P)-binding Rossmann-fold domains"/>
    <property type="match status" value="1"/>
</dbReference>
<protein>
    <submittedName>
        <fullName evidence="3">Alcohol dehydrogenase GroES domain protein</fullName>
    </submittedName>
</protein>
<dbReference type="PANTHER" id="PTHR43401">
    <property type="entry name" value="L-THREONINE 3-DEHYDROGENASE"/>
    <property type="match status" value="1"/>
</dbReference>
<gene>
    <name evidence="3" type="ordered locus">Kole_0939</name>
</gene>
<dbReference type="eggNOG" id="COG1063">
    <property type="taxonomic scope" value="Bacteria"/>
</dbReference>
<dbReference type="InterPro" id="IPR036291">
    <property type="entry name" value="NAD(P)-bd_dom_sf"/>
</dbReference>
<dbReference type="Gene3D" id="3.90.180.10">
    <property type="entry name" value="Medium-chain alcohol dehydrogenases, catalytic domain"/>
    <property type="match status" value="1"/>
</dbReference>
<reference evidence="3 4" key="2">
    <citation type="journal article" date="2011" name="J. Bacteriol.">
        <title>Genome Sequence of Kosmotoga olearia Strain TBF 19.5.1, a Thermophilic Bacterium with a Wide Growth Temperature Range, Isolated from the Troll B Oil Platform in the North Sea.</title>
        <authorList>
            <person name="Swithers K.S."/>
            <person name="Dipippo J.L."/>
            <person name="Bruce D.C."/>
            <person name="Detter C."/>
            <person name="Tapia R."/>
            <person name="Han S."/>
            <person name="Goodwin L.A."/>
            <person name="Han J."/>
            <person name="Woyke T."/>
            <person name="Pitluck S."/>
            <person name="Pennacchio L."/>
            <person name="Nolan M."/>
            <person name="Mikhailova N."/>
            <person name="Land M.L."/>
            <person name="Nesbo C.L."/>
            <person name="Gogarten J.P."/>
            <person name="Noll K.M."/>
        </authorList>
    </citation>
    <scope>NUCLEOTIDE SEQUENCE [LARGE SCALE GENOMIC DNA]</scope>
    <source>
        <strain evidence="4">ATCC BAA-1733 / DSM 21960 / TBF 19.5.1</strain>
    </source>
</reference>
<proteinExistence type="predicted"/>
<dbReference type="HOGENOM" id="CLU_026673_11_0_0"/>
<dbReference type="RefSeq" id="WP_015868310.1">
    <property type="nucleotide sequence ID" value="NC_012785.1"/>
</dbReference>
<dbReference type="GO" id="GO:0016491">
    <property type="term" value="F:oxidoreductase activity"/>
    <property type="evidence" value="ECO:0007669"/>
    <property type="project" value="UniProtKB-KW"/>
</dbReference>
<dbReference type="STRING" id="521045.Kole_0939"/>
<evidence type="ECO:0000259" key="2">
    <source>
        <dbReference type="Pfam" id="PF08240"/>
    </source>
</evidence>
<evidence type="ECO:0000313" key="3">
    <source>
        <dbReference type="EMBL" id="ACR79648.1"/>
    </source>
</evidence>
<dbReference type="EMBL" id="CP001634">
    <property type="protein sequence ID" value="ACR79648.1"/>
    <property type="molecule type" value="Genomic_DNA"/>
</dbReference>
<evidence type="ECO:0000256" key="1">
    <source>
        <dbReference type="ARBA" id="ARBA00023002"/>
    </source>
</evidence>
<keyword evidence="1" id="KW-0560">Oxidoreductase</keyword>
<dbReference type="PANTHER" id="PTHR43401:SF2">
    <property type="entry name" value="L-THREONINE 3-DEHYDROGENASE"/>
    <property type="match status" value="1"/>
</dbReference>
<dbReference type="AlphaFoldDB" id="C5CGY3"/>
<dbReference type="Proteomes" id="UP000002382">
    <property type="component" value="Chromosome"/>
</dbReference>
<keyword evidence="4" id="KW-1185">Reference proteome</keyword>
<reference evidence="3 4" key="1">
    <citation type="submission" date="2009-06" db="EMBL/GenBank/DDBJ databases">
        <title>Complete sequence of Thermotogales bacterium TBF 19.5.1.</title>
        <authorList>
            <consortium name="US DOE Joint Genome Institute"/>
            <person name="Lucas S."/>
            <person name="Copeland A."/>
            <person name="Lapidus A."/>
            <person name="Glavina del Rio T."/>
            <person name="Tice H."/>
            <person name="Bruce D."/>
            <person name="Goodwin L."/>
            <person name="Pitluck S."/>
            <person name="Chertkov O."/>
            <person name="Brettin T."/>
            <person name="Detter J.C."/>
            <person name="Han C."/>
            <person name="Schmutz J."/>
            <person name="Larimer F."/>
            <person name="Land M."/>
            <person name="Hauser L."/>
            <person name="Kyrpides N."/>
            <person name="Ovchinnikova G."/>
            <person name="Noll K."/>
        </authorList>
    </citation>
    <scope>NUCLEOTIDE SEQUENCE [LARGE SCALE GENOMIC DNA]</scope>
    <source>
        <strain evidence="4">ATCC BAA-1733 / DSM 21960 / TBF 19.5.1</strain>
    </source>
</reference>
<dbReference type="InterPro" id="IPR050129">
    <property type="entry name" value="Zn_alcohol_dh"/>
</dbReference>
<dbReference type="InterPro" id="IPR011032">
    <property type="entry name" value="GroES-like_sf"/>
</dbReference>
<dbReference type="SUPFAM" id="SSF50129">
    <property type="entry name" value="GroES-like"/>
    <property type="match status" value="1"/>
</dbReference>
<dbReference type="Gene3D" id="3.40.50.720">
    <property type="entry name" value="NAD(P)-binding Rossmann-like Domain"/>
    <property type="match status" value="1"/>
</dbReference>
<accession>C5CGY3</accession>
<sequence length="329" mass="36879">MKALFYLGPKKLELRDIEEPKNEDGVVIKVLETGICGTDIKTFLRGHHLFKPPTILGHECYGIVVEKPAFVEHLEVGDYVAVAPYGECGVCEKCRKGLPELCKNKTYLPSGCFAQYITVPANHSLRGLFKIEKPGKQVVLAEPLACVIGTVRKFGVPERVLIVGGGVMGTLFAIYLSVRGTSVRILEPFEWRASFLKDMGLDVMEPDALKEKGYDMVVIAATIDEPFQYMDLMQDGGSLLLFGGYPKDKRLTLNPFHLHYREIVVSGSFGYSLPDFAEALEELGIENELYSKLVTHSYSVSEYDKAFEKVMDKECMKISLRMWENDEKA</sequence>
<evidence type="ECO:0000313" key="4">
    <source>
        <dbReference type="Proteomes" id="UP000002382"/>
    </source>
</evidence>